<evidence type="ECO:0000256" key="4">
    <source>
        <dbReference type="ARBA" id="ARBA00023136"/>
    </source>
</evidence>
<accession>A0A7K1TF86</accession>
<reference evidence="7 8" key="1">
    <citation type="submission" date="2019-12" db="EMBL/GenBank/DDBJ databases">
        <title>Hymenobacter sp. HMF4947 Genome sequencing and assembly.</title>
        <authorList>
            <person name="Kang H."/>
            <person name="Cha I."/>
            <person name="Kim H."/>
            <person name="Joh K."/>
        </authorList>
    </citation>
    <scope>NUCLEOTIDE SEQUENCE [LARGE SCALE GENOMIC DNA]</scope>
    <source>
        <strain evidence="7 8">HMF4947</strain>
    </source>
</reference>
<keyword evidence="8" id="KW-1185">Reference proteome</keyword>
<evidence type="ECO:0000259" key="6">
    <source>
        <dbReference type="PROSITE" id="PS50943"/>
    </source>
</evidence>
<protein>
    <submittedName>
        <fullName evidence="7">Helix-turn-helix domain-containing protein</fullName>
    </submittedName>
</protein>
<dbReference type="InterPro" id="IPR010982">
    <property type="entry name" value="Lambda_DNA-bd_dom_sf"/>
</dbReference>
<evidence type="ECO:0000256" key="1">
    <source>
        <dbReference type="ARBA" id="ARBA00004141"/>
    </source>
</evidence>
<dbReference type="PROSITE" id="PS50943">
    <property type="entry name" value="HTH_CROC1"/>
    <property type="match status" value="1"/>
</dbReference>
<dbReference type="CDD" id="cd00093">
    <property type="entry name" value="HTH_XRE"/>
    <property type="match status" value="1"/>
</dbReference>
<evidence type="ECO:0000313" key="7">
    <source>
        <dbReference type="EMBL" id="MVN76962.1"/>
    </source>
</evidence>
<keyword evidence="3 5" id="KW-1133">Transmembrane helix</keyword>
<comment type="caution">
    <text evidence="7">The sequence shown here is derived from an EMBL/GenBank/DDBJ whole genome shotgun (WGS) entry which is preliminary data.</text>
</comment>
<dbReference type="SMART" id="SM00530">
    <property type="entry name" value="HTH_XRE"/>
    <property type="match status" value="1"/>
</dbReference>
<proteinExistence type="predicted"/>
<feature type="transmembrane region" description="Helical" evidence="5">
    <location>
        <begin position="162"/>
        <end position="189"/>
    </location>
</feature>
<gene>
    <name evidence="7" type="ORF">GO988_11560</name>
</gene>
<feature type="domain" description="HTH cro/C1-type" evidence="6">
    <location>
        <begin position="11"/>
        <end position="65"/>
    </location>
</feature>
<dbReference type="InterPro" id="IPR001387">
    <property type="entry name" value="Cro/C1-type_HTH"/>
</dbReference>
<feature type="transmembrane region" description="Helical" evidence="5">
    <location>
        <begin position="93"/>
        <end position="114"/>
    </location>
</feature>
<dbReference type="Proteomes" id="UP000441336">
    <property type="component" value="Unassembled WGS sequence"/>
</dbReference>
<feature type="transmembrane region" description="Helical" evidence="5">
    <location>
        <begin position="135"/>
        <end position="156"/>
    </location>
</feature>
<keyword evidence="4 5" id="KW-0472">Membrane</keyword>
<organism evidence="7 8">
    <name type="scientific">Hymenobacter ginkgonis</name>
    <dbReference type="NCBI Taxonomy" id="2682976"/>
    <lineage>
        <taxon>Bacteria</taxon>
        <taxon>Pseudomonadati</taxon>
        <taxon>Bacteroidota</taxon>
        <taxon>Cytophagia</taxon>
        <taxon>Cytophagales</taxon>
        <taxon>Hymenobacteraceae</taxon>
        <taxon>Hymenobacter</taxon>
    </lineage>
</organism>
<dbReference type="Pfam" id="PF01381">
    <property type="entry name" value="HTH_3"/>
    <property type="match status" value="1"/>
</dbReference>
<evidence type="ECO:0000256" key="5">
    <source>
        <dbReference type="SAM" id="Phobius"/>
    </source>
</evidence>
<dbReference type="InterPro" id="IPR019109">
    <property type="entry name" value="MamF_MmsF"/>
</dbReference>
<evidence type="ECO:0000313" key="8">
    <source>
        <dbReference type="Proteomes" id="UP000441336"/>
    </source>
</evidence>
<dbReference type="Gene3D" id="1.10.260.40">
    <property type="entry name" value="lambda repressor-like DNA-binding domains"/>
    <property type="match status" value="1"/>
</dbReference>
<sequence>MDMPLTLADKLVAYRQAQGLSQESLAEAARLSLRTIQRLEKGESLPRGFTLQALAAALHLPVEALTEAPKPTLRPADAPATARQEVALAVPTYVALMYLSCFSYVLLPGANILLPLWLRYRKRHIPEIQEAGSRLLNLELVWTLVTYGGYLVLLAAQIGLILYFHFVLVLAPLLFLFGLNFLHAPLLLVGAWQARKGNYGGYPVGLALF</sequence>
<dbReference type="EMBL" id="WQKZ01000003">
    <property type="protein sequence ID" value="MVN76962.1"/>
    <property type="molecule type" value="Genomic_DNA"/>
</dbReference>
<evidence type="ECO:0000256" key="3">
    <source>
        <dbReference type="ARBA" id="ARBA00022989"/>
    </source>
</evidence>
<dbReference type="GO" id="GO:0003677">
    <property type="term" value="F:DNA binding"/>
    <property type="evidence" value="ECO:0007669"/>
    <property type="project" value="InterPro"/>
</dbReference>
<keyword evidence="2 5" id="KW-0812">Transmembrane</keyword>
<dbReference type="SUPFAM" id="SSF47413">
    <property type="entry name" value="lambda repressor-like DNA-binding domains"/>
    <property type="match status" value="1"/>
</dbReference>
<comment type="subcellular location">
    <subcellularLocation>
        <location evidence="1">Membrane</location>
        <topology evidence="1">Multi-pass membrane protein</topology>
    </subcellularLocation>
</comment>
<dbReference type="AlphaFoldDB" id="A0A7K1TF86"/>
<evidence type="ECO:0000256" key="2">
    <source>
        <dbReference type="ARBA" id="ARBA00022692"/>
    </source>
</evidence>
<name>A0A7K1TF86_9BACT</name>
<dbReference type="Pfam" id="PF09685">
    <property type="entry name" value="MamF_MmsF"/>
    <property type="match status" value="1"/>
</dbReference>